<dbReference type="EMBL" id="ASQP01000391">
    <property type="protein sequence ID" value="OMI35662.1"/>
    <property type="molecule type" value="Genomic_DNA"/>
</dbReference>
<evidence type="ECO:0000313" key="2">
    <source>
        <dbReference type="Proteomes" id="UP000186168"/>
    </source>
</evidence>
<dbReference type="PANTHER" id="PTHR31299:SF0">
    <property type="entry name" value="ESTERASE, PUTATIVE (AFU_ORTHOLOGUE AFUA_1G05850)-RELATED"/>
    <property type="match status" value="1"/>
</dbReference>
<name>A0A1R1SBQ8_9ACTN</name>
<accession>A0A1R1SBQ8</accession>
<organism evidence="1 2">
    <name type="scientific">Streptomyces sparsogenes DSM 40356</name>
    <dbReference type="NCBI Taxonomy" id="1331668"/>
    <lineage>
        <taxon>Bacteria</taxon>
        <taxon>Bacillati</taxon>
        <taxon>Actinomycetota</taxon>
        <taxon>Actinomycetes</taxon>
        <taxon>Kitasatosporales</taxon>
        <taxon>Streptomycetaceae</taxon>
        <taxon>Streptomyces</taxon>
    </lineage>
</organism>
<keyword evidence="2" id="KW-1185">Reference proteome</keyword>
<dbReference type="Gene3D" id="3.40.1660.10">
    <property type="entry name" value="EreA-like (biosynthetic domain)"/>
    <property type="match status" value="1"/>
</dbReference>
<protein>
    <recommendedName>
        <fullName evidence="3">Erythromycin esterase</fullName>
    </recommendedName>
</protein>
<dbReference type="PANTHER" id="PTHR31299">
    <property type="entry name" value="ESTERASE, PUTATIVE (AFU_ORTHOLOGUE AFUA_1G05850)-RELATED"/>
    <property type="match status" value="1"/>
</dbReference>
<dbReference type="PROSITE" id="PS51318">
    <property type="entry name" value="TAT"/>
    <property type="match status" value="1"/>
</dbReference>
<dbReference type="InterPro" id="IPR052036">
    <property type="entry name" value="Hydrolase/PRTase-associated"/>
</dbReference>
<dbReference type="Proteomes" id="UP000186168">
    <property type="component" value="Unassembled WGS sequence"/>
</dbReference>
<reference evidence="1 2" key="1">
    <citation type="submission" date="2013-05" db="EMBL/GenBank/DDBJ databases">
        <title>Genome sequence of Streptomyces sparsogenes DSM 40356.</title>
        <authorList>
            <person name="Coyne S."/>
            <person name="Seebeck F.P."/>
        </authorList>
    </citation>
    <scope>NUCLEOTIDE SEQUENCE [LARGE SCALE GENOMIC DNA]</scope>
    <source>
        <strain evidence="1 2">DSM 40356</strain>
    </source>
</reference>
<dbReference type="InterPro" id="IPR007815">
    <property type="entry name" value="Emycin_Estase"/>
</dbReference>
<evidence type="ECO:0008006" key="3">
    <source>
        <dbReference type="Google" id="ProtNLM"/>
    </source>
</evidence>
<dbReference type="AlphaFoldDB" id="A0A1R1SBQ8"/>
<dbReference type="Pfam" id="PF05139">
    <property type="entry name" value="Erythro_esteras"/>
    <property type="match status" value="1"/>
</dbReference>
<dbReference type="SUPFAM" id="SSF159501">
    <property type="entry name" value="EreA/ChaN-like"/>
    <property type="match status" value="1"/>
</dbReference>
<gene>
    <name evidence="1" type="ORF">SPAR_30336</name>
</gene>
<sequence length="196" mass="20771">MWSTLAQARIDSPSGKRDRAEEFIMAVHHQANGRRRLLLAATAGLAAVALPVPTASAVTSAPAAPALTEAKDQQAAALRALERAAHHLRSTEPGGSTSDLRALDAMIGDTKVVGLGEATHGSHEFFAMKQRVFSHLVEEKGFTTFALEMSWTAGLRIDEYVQGGPGDARQVANTATVLAVTDGQADRWCGRGWGPC</sequence>
<proteinExistence type="predicted"/>
<dbReference type="InterPro" id="IPR006311">
    <property type="entry name" value="TAT_signal"/>
</dbReference>
<dbReference type="GO" id="GO:0046677">
    <property type="term" value="P:response to antibiotic"/>
    <property type="evidence" value="ECO:0007669"/>
    <property type="project" value="InterPro"/>
</dbReference>
<evidence type="ECO:0000313" key="1">
    <source>
        <dbReference type="EMBL" id="OMI35662.1"/>
    </source>
</evidence>
<comment type="caution">
    <text evidence="1">The sequence shown here is derived from an EMBL/GenBank/DDBJ whole genome shotgun (WGS) entry which is preliminary data.</text>
</comment>